<dbReference type="EMBL" id="CP036150">
    <property type="protein sequence ID" value="QEN07935.1"/>
    <property type="molecule type" value="Genomic_DNA"/>
</dbReference>
<keyword evidence="3" id="KW-1185">Reference proteome</keyword>
<protein>
    <submittedName>
        <fullName evidence="2">Polymer-forming cytoskeletal family protein</fullName>
    </submittedName>
</protein>
<dbReference type="KEGG" id="ock:EXM22_08045"/>
<reference evidence="2 3" key="1">
    <citation type="submission" date="2019-02" db="EMBL/GenBank/DDBJ databases">
        <title>Complete Genome Sequence and Methylome Analysis of free living Spirochaetas.</title>
        <authorList>
            <person name="Fomenkov A."/>
            <person name="Dubinina G."/>
            <person name="Leshcheva N."/>
            <person name="Mikheeva N."/>
            <person name="Grabovich M."/>
            <person name="Vincze T."/>
            <person name="Roberts R.J."/>
        </authorList>
    </citation>
    <scope>NUCLEOTIDE SEQUENCE [LARGE SCALE GENOMIC DNA]</scope>
    <source>
        <strain evidence="2 3">K2</strain>
    </source>
</reference>
<gene>
    <name evidence="2" type="ORF">EXM22_08045</name>
</gene>
<sequence length="123" mass="13569">MAEIHSRKIKEHKLDTVLADDISFCGELSFTRELMIKGKFEGKINAKGDLYIDENADVTAEIGARSIHVRGKIRGNVNAESQVELMGNAEVIGDITAPKIIMETGCRFEGVSRMVPAEDSFEN</sequence>
<comment type="similarity">
    <text evidence="1">Belongs to the bactofilin family.</text>
</comment>
<name>A0A5C1QIE0_9SPIO</name>
<evidence type="ECO:0000313" key="2">
    <source>
        <dbReference type="EMBL" id="QEN07935.1"/>
    </source>
</evidence>
<dbReference type="RefSeq" id="WP_149486015.1">
    <property type="nucleotide sequence ID" value="NZ_CP036150.1"/>
</dbReference>
<dbReference type="InterPro" id="IPR007607">
    <property type="entry name" value="BacA/B"/>
</dbReference>
<dbReference type="Proteomes" id="UP000324209">
    <property type="component" value="Chromosome"/>
</dbReference>
<dbReference type="OrthoDB" id="360546at2"/>
<organism evidence="2 3">
    <name type="scientific">Oceanispirochaeta crateris</name>
    <dbReference type="NCBI Taxonomy" id="2518645"/>
    <lineage>
        <taxon>Bacteria</taxon>
        <taxon>Pseudomonadati</taxon>
        <taxon>Spirochaetota</taxon>
        <taxon>Spirochaetia</taxon>
        <taxon>Spirochaetales</taxon>
        <taxon>Spirochaetaceae</taxon>
        <taxon>Oceanispirochaeta</taxon>
    </lineage>
</organism>
<evidence type="ECO:0000313" key="3">
    <source>
        <dbReference type="Proteomes" id="UP000324209"/>
    </source>
</evidence>
<accession>A0A5C1QIE0</accession>
<evidence type="ECO:0000256" key="1">
    <source>
        <dbReference type="ARBA" id="ARBA00044755"/>
    </source>
</evidence>
<dbReference type="PANTHER" id="PTHR35024:SF4">
    <property type="entry name" value="POLYMER-FORMING CYTOSKELETAL PROTEIN"/>
    <property type="match status" value="1"/>
</dbReference>
<dbReference type="PANTHER" id="PTHR35024">
    <property type="entry name" value="HYPOTHETICAL CYTOSOLIC PROTEIN"/>
    <property type="match status" value="1"/>
</dbReference>
<proteinExistence type="inferred from homology"/>
<dbReference type="Pfam" id="PF04519">
    <property type="entry name" value="Bactofilin"/>
    <property type="match status" value="1"/>
</dbReference>
<dbReference type="AlphaFoldDB" id="A0A5C1QIE0"/>